<dbReference type="Proteomes" id="UP000186309">
    <property type="component" value="Chromosome"/>
</dbReference>
<dbReference type="AlphaFoldDB" id="A0A1U7CIV1"/>
<dbReference type="EMBL" id="CP019082">
    <property type="protein sequence ID" value="APW58859.1"/>
    <property type="molecule type" value="Genomic_DNA"/>
</dbReference>
<evidence type="ECO:0000313" key="2">
    <source>
        <dbReference type="Proteomes" id="UP000186309"/>
    </source>
</evidence>
<organism evidence="1 2">
    <name type="scientific">Paludisphaera borealis</name>
    <dbReference type="NCBI Taxonomy" id="1387353"/>
    <lineage>
        <taxon>Bacteria</taxon>
        <taxon>Pseudomonadati</taxon>
        <taxon>Planctomycetota</taxon>
        <taxon>Planctomycetia</taxon>
        <taxon>Isosphaerales</taxon>
        <taxon>Isosphaeraceae</taxon>
        <taxon>Paludisphaera</taxon>
    </lineage>
</organism>
<evidence type="ECO:0000313" key="1">
    <source>
        <dbReference type="EMBL" id="APW58859.1"/>
    </source>
</evidence>
<reference evidence="2" key="1">
    <citation type="submission" date="2016-12" db="EMBL/GenBank/DDBJ databases">
        <title>Comparative genomics of four Isosphaeraceae planctomycetes: a common pool of plasmids and glycoside hydrolase genes.</title>
        <authorList>
            <person name="Ivanova A."/>
        </authorList>
    </citation>
    <scope>NUCLEOTIDE SEQUENCE [LARGE SCALE GENOMIC DNA]</scope>
    <source>
        <strain evidence="2">PX4</strain>
    </source>
</reference>
<name>A0A1U7CIV1_9BACT</name>
<sequence length="75" mass="7919">MLRFIGRSSRMFSGLGLGVFAMGLLLGAASLTVTGCGGGPSEGDKIEKVDFAKKGEDSMKGYMSQKAEKKAEKKK</sequence>
<dbReference type="RefSeq" id="WP_076343117.1">
    <property type="nucleotide sequence ID" value="NZ_CP019082.1"/>
</dbReference>
<dbReference type="KEGG" id="pbor:BSF38_00266"/>
<protein>
    <submittedName>
        <fullName evidence="1">Uncharacterized protein</fullName>
    </submittedName>
</protein>
<keyword evidence="2" id="KW-1185">Reference proteome</keyword>
<proteinExistence type="predicted"/>
<gene>
    <name evidence="1" type="ORF">BSF38_00266</name>
</gene>
<accession>A0A1U7CIV1</accession>